<dbReference type="InterPro" id="IPR050546">
    <property type="entry name" value="Glycosyl_Hydrlase_16"/>
</dbReference>
<dbReference type="PANTHER" id="PTHR10963">
    <property type="entry name" value="GLYCOSYL HYDROLASE-RELATED"/>
    <property type="match status" value="1"/>
</dbReference>
<dbReference type="PROSITE" id="PS51762">
    <property type="entry name" value="GH16_2"/>
    <property type="match status" value="1"/>
</dbReference>
<sequence length="512" mass="55139">MTTASPEGGSTSSLPRSPSASSLYKQSAAANMMSAPPAVLAADTFAYNLPRSSSTHSFRAPFLSPASRPSSVWAPPSYNNPPTASPAASTTALPLSATLPPTSLKGRTLMPSARLATPLTKEDKPWLATRPPRTRLSYAITLLCIIAGLGGAALLCYTGVRGVPLLDPNSLCLVLDEEFDSSTLDTSTWTRDVELGGFGNGEFQMTTTSDDNLYITDGELYFMPTLTPDSVLSASNYTLPGCTATLADGSTNTSACSVEVSGATVINPVMSARINTMGKKTIKYGKVEVRAKMPAGDWLWPAIWLLPQNDEYGAWPLSGEIDLVESRGNGATYTSQGNNFVRATLNYGPLPGLVNQIYGWFSLKRTNYAQDFHTYTLEWTEDFIRASVDARTHAMLLTQTKTDKSSYWKKAGFPATATNASSGADVAVQDVWSNGTRAAPFDKDFYLIMDLAVGGTSGWFPDDVGDKPWFDGSLTAMRDFANAKATWSATWPSDASDRAMRVDYVKMWEVCS</sequence>
<dbReference type="InterPro" id="IPR013320">
    <property type="entry name" value="ConA-like_dom_sf"/>
</dbReference>
<name>A0A0D2PDF5_HYPSF</name>
<feature type="compositionally biased region" description="Low complexity" evidence="2">
    <location>
        <begin position="10"/>
        <end position="28"/>
    </location>
</feature>
<proteinExistence type="inferred from homology"/>
<dbReference type="PANTHER" id="PTHR10963:SF55">
    <property type="entry name" value="GLYCOSIDE HYDROLASE FAMILY 16 PROTEIN"/>
    <property type="match status" value="1"/>
</dbReference>
<keyword evidence="3" id="KW-0812">Transmembrane</keyword>
<feature type="transmembrane region" description="Helical" evidence="3">
    <location>
        <begin position="136"/>
        <end position="160"/>
    </location>
</feature>
<keyword evidence="3" id="KW-1133">Transmembrane helix</keyword>
<dbReference type="Pfam" id="PF00722">
    <property type="entry name" value="Glyco_hydro_16"/>
    <property type="match status" value="1"/>
</dbReference>
<evidence type="ECO:0000313" key="6">
    <source>
        <dbReference type="Proteomes" id="UP000054270"/>
    </source>
</evidence>
<dbReference type="AlphaFoldDB" id="A0A0D2PDF5"/>
<dbReference type="InterPro" id="IPR000757">
    <property type="entry name" value="Beta-glucanase-like"/>
</dbReference>
<evidence type="ECO:0000259" key="4">
    <source>
        <dbReference type="PROSITE" id="PS51762"/>
    </source>
</evidence>
<evidence type="ECO:0000256" key="2">
    <source>
        <dbReference type="SAM" id="MobiDB-lite"/>
    </source>
</evidence>
<feature type="region of interest" description="Disordered" evidence="2">
    <location>
        <begin position="74"/>
        <end position="97"/>
    </location>
</feature>
<dbReference type="Gene3D" id="2.60.120.200">
    <property type="match status" value="1"/>
</dbReference>
<dbReference type="OMA" id="HAGNPDP"/>
<comment type="similarity">
    <text evidence="1">Belongs to the glycosyl hydrolase 16 family.</text>
</comment>
<protein>
    <submittedName>
        <fullName evidence="5">Glycoside hydrolase family 16 protein</fullName>
    </submittedName>
</protein>
<dbReference type="STRING" id="945553.A0A0D2PDF5"/>
<keyword evidence="3" id="KW-0472">Membrane</keyword>
<keyword evidence="5" id="KW-0378">Hydrolase</keyword>
<gene>
    <name evidence="5" type="ORF">HYPSUDRAFT_145190</name>
</gene>
<evidence type="ECO:0000256" key="3">
    <source>
        <dbReference type="SAM" id="Phobius"/>
    </source>
</evidence>
<dbReference type="EMBL" id="KN817591">
    <property type="protein sequence ID" value="KJA18240.1"/>
    <property type="molecule type" value="Genomic_DNA"/>
</dbReference>
<feature type="domain" description="GH16" evidence="4">
    <location>
        <begin position="179"/>
        <end position="512"/>
    </location>
</feature>
<dbReference type="OrthoDB" id="4781at2759"/>
<accession>A0A0D2PDF5</accession>
<dbReference type="GO" id="GO:0004553">
    <property type="term" value="F:hydrolase activity, hydrolyzing O-glycosyl compounds"/>
    <property type="evidence" value="ECO:0007669"/>
    <property type="project" value="InterPro"/>
</dbReference>
<evidence type="ECO:0000256" key="1">
    <source>
        <dbReference type="ARBA" id="ARBA00006865"/>
    </source>
</evidence>
<feature type="region of interest" description="Disordered" evidence="2">
    <location>
        <begin position="1"/>
        <end position="28"/>
    </location>
</feature>
<keyword evidence="6" id="KW-1185">Reference proteome</keyword>
<feature type="compositionally biased region" description="Low complexity" evidence="2">
    <location>
        <begin position="81"/>
        <end position="97"/>
    </location>
</feature>
<dbReference type="Proteomes" id="UP000054270">
    <property type="component" value="Unassembled WGS sequence"/>
</dbReference>
<organism evidence="5 6">
    <name type="scientific">Hypholoma sublateritium (strain FD-334 SS-4)</name>
    <dbReference type="NCBI Taxonomy" id="945553"/>
    <lineage>
        <taxon>Eukaryota</taxon>
        <taxon>Fungi</taxon>
        <taxon>Dikarya</taxon>
        <taxon>Basidiomycota</taxon>
        <taxon>Agaricomycotina</taxon>
        <taxon>Agaricomycetes</taxon>
        <taxon>Agaricomycetidae</taxon>
        <taxon>Agaricales</taxon>
        <taxon>Agaricineae</taxon>
        <taxon>Strophariaceae</taxon>
        <taxon>Hypholoma</taxon>
    </lineage>
</organism>
<dbReference type="SUPFAM" id="SSF49899">
    <property type="entry name" value="Concanavalin A-like lectins/glucanases"/>
    <property type="match status" value="1"/>
</dbReference>
<dbReference type="GO" id="GO:0005975">
    <property type="term" value="P:carbohydrate metabolic process"/>
    <property type="evidence" value="ECO:0007669"/>
    <property type="project" value="InterPro"/>
</dbReference>
<evidence type="ECO:0000313" key="5">
    <source>
        <dbReference type="EMBL" id="KJA18240.1"/>
    </source>
</evidence>
<reference evidence="6" key="1">
    <citation type="submission" date="2014-04" db="EMBL/GenBank/DDBJ databases">
        <title>Evolutionary Origins and Diversification of the Mycorrhizal Mutualists.</title>
        <authorList>
            <consortium name="DOE Joint Genome Institute"/>
            <consortium name="Mycorrhizal Genomics Consortium"/>
            <person name="Kohler A."/>
            <person name="Kuo A."/>
            <person name="Nagy L.G."/>
            <person name="Floudas D."/>
            <person name="Copeland A."/>
            <person name="Barry K.W."/>
            <person name="Cichocki N."/>
            <person name="Veneault-Fourrey C."/>
            <person name="LaButti K."/>
            <person name="Lindquist E.A."/>
            <person name="Lipzen A."/>
            <person name="Lundell T."/>
            <person name="Morin E."/>
            <person name="Murat C."/>
            <person name="Riley R."/>
            <person name="Ohm R."/>
            <person name="Sun H."/>
            <person name="Tunlid A."/>
            <person name="Henrissat B."/>
            <person name="Grigoriev I.V."/>
            <person name="Hibbett D.S."/>
            <person name="Martin F."/>
        </authorList>
    </citation>
    <scope>NUCLEOTIDE SEQUENCE [LARGE SCALE GENOMIC DNA]</scope>
    <source>
        <strain evidence="6">FD-334 SS-4</strain>
    </source>
</reference>